<sequence>MFNNNYSIAELDSASRVNQANKTILEKPDPVDVGDFNKAMSQETHCATKECADTVDKAGDVDGDKKSGDQAGGDQMEKILMMLIELLTMLTKTMQENGDGDADDSNVKKGADSVGGPGQSNPTQGAGEKGGEKPAKVENGHVVAKNNVGAGDGQIPKPTEYKQSFDLGGKQVTIGGDGSASAAEVQQTKDTLTNLYENSGSFKQMLDSSPNESFEVSVGKRDDNMSWGNADGRVFMNINNIKPDSGDGFESLMGHELAHAGVDMQHGAEMEQFEQTVAKEA</sequence>
<dbReference type="EMBL" id="DRMS01000251">
    <property type="protein sequence ID" value="HFC92488.1"/>
    <property type="molecule type" value="Genomic_DNA"/>
</dbReference>
<evidence type="ECO:0000256" key="1">
    <source>
        <dbReference type="SAM" id="MobiDB-lite"/>
    </source>
</evidence>
<dbReference type="Proteomes" id="UP000885750">
    <property type="component" value="Unassembled WGS sequence"/>
</dbReference>
<evidence type="ECO:0000313" key="2">
    <source>
        <dbReference type="EMBL" id="HFC92488.1"/>
    </source>
</evidence>
<name>A0A7V2T326_LEUMU</name>
<feature type="region of interest" description="Disordered" evidence="1">
    <location>
        <begin position="95"/>
        <end position="134"/>
    </location>
</feature>
<dbReference type="AlphaFoldDB" id="A0A7V2T326"/>
<comment type="caution">
    <text evidence="2">The sequence shown here is derived from an EMBL/GenBank/DDBJ whole genome shotgun (WGS) entry which is preliminary data.</text>
</comment>
<reference evidence="2" key="1">
    <citation type="journal article" date="2020" name="mSystems">
        <title>Genome- and Community-Level Interaction Insights into Carbon Utilization and Element Cycling Functions of Hydrothermarchaeota in Hydrothermal Sediment.</title>
        <authorList>
            <person name="Zhou Z."/>
            <person name="Liu Y."/>
            <person name="Xu W."/>
            <person name="Pan J."/>
            <person name="Luo Z.H."/>
            <person name="Li M."/>
        </authorList>
    </citation>
    <scope>NUCLEOTIDE SEQUENCE [LARGE SCALE GENOMIC DNA]</scope>
    <source>
        <strain evidence="2">HyVt-493</strain>
    </source>
</reference>
<proteinExistence type="predicted"/>
<organism evidence="2">
    <name type="scientific">Leucothrix mucor</name>
    <dbReference type="NCBI Taxonomy" id="45248"/>
    <lineage>
        <taxon>Bacteria</taxon>
        <taxon>Pseudomonadati</taxon>
        <taxon>Pseudomonadota</taxon>
        <taxon>Gammaproteobacteria</taxon>
        <taxon>Thiotrichales</taxon>
        <taxon>Thiotrichaceae</taxon>
        <taxon>Leucothrix</taxon>
    </lineage>
</organism>
<gene>
    <name evidence="2" type="ORF">ENJ51_06715</name>
</gene>
<protein>
    <submittedName>
        <fullName evidence="2">Uncharacterized protein</fullName>
    </submittedName>
</protein>
<accession>A0A7V2T326</accession>